<dbReference type="PROSITE" id="PS50109">
    <property type="entry name" value="HIS_KIN"/>
    <property type="match status" value="1"/>
</dbReference>
<keyword evidence="4" id="KW-0808">Transferase</keyword>
<dbReference type="PRINTS" id="PR00344">
    <property type="entry name" value="BCTRLSENSOR"/>
</dbReference>
<evidence type="ECO:0000256" key="3">
    <source>
        <dbReference type="ARBA" id="ARBA00022553"/>
    </source>
</evidence>
<dbReference type="InterPro" id="IPR005467">
    <property type="entry name" value="His_kinase_dom"/>
</dbReference>
<dbReference type="Pfam" id="PF02518">
    <property type="entry name" value="HATPase_c"/>
    <property type="match status" value="1"/>
</dbReference>
<feature type="transmembrane region" description="Helical" evidence="9">
    <location>
        <begin position="240"/>
        <end position="257"/>
    </location>
</feature>
<comment type="catalytic activity">
    <reaction evidence="1">
        <text>ATP + protein L-histidine = ADP + protein N-phospho-L-histidine.</text>
        <dbReference type="EC" id="2.7.13.3"/>
    </reaction>
</comment>
<dbReference type="EMBL" id="JBEPML010000008">
    <property type="protein sequence ID" value="MET3792343.1"/>
    <property type="molecule type" value="Genomic_DNA"/>
</dbReference>
<reference evidence="11 12" key="1">
    <citation type="submission" date="2024-06" db="EMBL/GenBank/DDBJ databases">
        <title>Genomic Encyclopedia of Type Strains, Phase IV (KMG-IV): sequencing the most valuable type-strain genomes for metagenomic binning, comparative biology and taxonomic classification.</title>
        <authorList>
            <person name="Goeker M."/>
        </authorList>
    </citation>
    <scope>NUCLEOTIDE SEQUENCE [LARGE SCALE GENOMIC DNA]</scope>
    <source>
        <strain evidence="11 12">DSM 27865</strain>
    </source>
</reference>
<protein>
    <recommendedName>
        <fullName evidence="2">histidine kinase</fullName>
        <ecNumber evidence="2">2.7.13.3</ecNumber>
    </recommendedName>
</protein>
<dbReference type="GO" id="GO:0016301">
    <property type="term" value="F:kinase activity"/>
    <property type="evidence" value="ECO:0007669"/>
    <property type="project" value="UniProtKB-KW"/>
</dbReference>
<proteinExistence type="predicted"/>
<keyword evidence="7" id="KW-0067">ATP-binding</keyword>
<evidence type="ECO:0000313" key="12">
    <source>
        <dbReference type="Proteomes" id="UP001549076"/>
    </source>
</evidence>
<dbReference type="InterPro" id="IPR036890">
    <property type="entry name" value="HATPase_C_sf"/>
</dbReference>
<dbReference type="SUPFAM" id="SSF55874">
    <property type="entry name" value="ATPase domain of HSP90 chaperone/DNA topoisomerase II/histidine kinase"/>
    <property type="match status" value="1"/>
</dbReference>
<feature type="domain" description="Histidine kinase" evidence="10">
    <location>
        <begin position="294"/>
        <end position="505"/>
    </location>
</feature>
<keyword evidence="6 11" id="KW-0418">Kinase</keyword>
<keyword evidence="9" id="KW-0812">Transmembrane</keyword>
<evidence type="ECO:0000256" key="2">
    <source>
        <dbReference type="ARBA" id="ARBA00012438"/>
    </source>
</evidence>
<sequence>MTSSRRSILESTPRLVAIGCLLLLVATAALAIFQRHALIAELEEESSVLHRLVSQRADQHDAHMTALSAIAVAADGARHDLFLDVSATISRFYPRIDEVQLVPLEPPGETVGTEALAPATADLVRSAARASDGRIALMPHPGKPHRYIMVKRSPNSDAARYGLMLGIDAEKLLGEGGPFWARPGVTLGLSLPDGHALVGYRGAPQTIRFSKAIGSASQPLLLETGMRIGLADLFPPVKTGSALLAVCLIYLAALAILRQRARTRRAMEQARLSALDSRLAHASRVNALGEMASGLAHELTQPLTAILAQAQAGQRMLGRGDMATLAPVLGDTVTQARRASAILERFRNWSRPQKAPTSAFDLRNALRNVEALLGPQAATHGMRLTFDLPAHAALVIADPVEMEQVVFNLVRNAIDATAGKGSAAVVAVTLQQTENKVVLDIADNGPGISRELRPRLFTPFTTTRTGGTGLGLALSQRLVERSGGEIALVEGGPGATFRVVLPCNESLAEAAQ</sequence>
<dbReference type="InterPro" id="IPR004358">
    <property type="entry name" value="Sig_transdc_His_kin-like_C"/>
</dbReference>
<dbReference type="Proteomes" id="UP001549076">
    <property type="component" value="Unassembled WGS sequence"/>
</dbReference>
<evidence type="ECO:0000256" key="7">
    <source>
        <dbReference type="ARBA" id="ARBA00022840"/>
    </source>
</evidence>
<keyword evidence="9" id="KW-1133">Transmembrane helix</keyword>
<dbReference type="InterPro" id="IPR003594">
    <property type="entry name" value="HATPase_dom"/>
</dbReference>
<dbReference type="RefSeq" id="WP_354195269.1">
    <property type="nucleotide sequence ID" value="NZ_JBEPML010000008.1"/>
</dbReference>
<dbReference type="InterPro" id="IPR003661">
    <property type="entry name" value="HisK_dim/P_dom"/>
</dbReference>
<accession>A0ABV2MZW0</accession>
<keyword evidence="12" id="KW-1185">Reference proteome</keyword>
<dbReference type="EC" id="2.7.13.3" evidence="2"/>
<organism evidence="11 12">
    <name type="scientific">Aquamicrobium terrae</name>
    <dbReference type="NCBI Taxonomy" id="1324945"/>
    <lineage>
        <taxon>Bacteria</taxon>
        <taxon>Pseudomonadati</taxon>
        <taxon>Pseudomonadota</taxon>
        <taxon>Alphaproteobacteria</taxon>
        <taxon>Hyphomicrobiales</taxon>
        <taxon>Phyllobacteriaceae</taxon>
        <taxon>Aquamicrobium</taxon>
    </lineage>
</organism>
<evidence type="ECO:0000256" key="9">
    <source>
        <dbReference type="SAM" id="Phobius"/>
    </source>
</evidence>
<name>A0ABV2MZW0_9HYPH</name>
<evidence type="ECO:0000313" key="11">
    <source>
        <dbReference type="EMBL" id="MET3792343.1"/>
    </source>
</evidence>
<evidence type="ECO:0000256" key="1">
    <source>
        <dbReference type="ARBA" id="ARBA00000085"/>
    </source>
</evidence>
<dbReference type="Gene3D" id="1.10.287.130">
    <property type="match status" value="1"/>
</dbReference>
<keyword evidence="3" id="KW-0597">Phosphoprotein</keyword>
<keyword evidence="9" id="KW-0472">Membrane</keyword>
<dbReference type="Gene3D" id="3.30.565.10">
    <property type="entry name" value="Histidine kinase-like ATPase, C-terminal domain"/>
    <property type="match status" value="1"/>
</dbReference>
<dbReference type="PANTHER" id="PTHR43065:SF10">
    <property type="entry name" value="PEROXIDE STRESS-ACTIVATED HISTIDINE KINASE MAK3"/>
    <property type="match status" value="1"/>
</dbReference>
<dbReference type="CDD" id="cd00082">
    <property type="entry name" value="HisKA"/>
    <property type="match status" value="1"/>
</dbReference>
<evidence type="ECO:0000256" key="6">
    <source>
        <dbReference type="ARBA" id="ARBA00022777"/>
    </source>
</evidence>
<gene>
    <name evidence="11" type="ORF">ABID37_002560</name>
</gene>
<evidence type="ECO:0000256" key="8">
    <source>
        <dbReference type="ARBA" id="ARBA00023012"/>
    </source>
</evidence>
<evidence type="ECO:0000256" key="5">
    <source>
        <dbReference type="ARBA" id="ARBA00022741"/>
    </source>
</evidence>
<keyword evidence="8" id="KW-0902">Two-component regulatory system</keyword>
<dbReference type="SUPFAM" id="SSF47384">
    <property type="entry name" value="Homodimeric domain of signal transducing histidine kinase"/>
    <property type="match status" value="1"/>
</dbReference>
<dbReference type="SMART" id="SM00387">
    <property type="entry name" value="HATPase_c"/>
    <property type="match status" value="1"/>
</dbReference>
<dbReference type="InterPro" id="IPR036097">
    <property type="entry name" value="HisK_dim/P_sf"/>
</dbReference>
<dbReference type="PANTHER" id="PTHR43065">
    <property type="entry name" value="SENSOR HISTIDINE KINASE"/>
    <property type="match status" value="1"/>
</dbReference>
<keyword evidence="5" id="KW-0547">Nucleotide-binding</keyword>
<dbReference type="SMART" id="SM00388">
    <property type="entry name" value="HisKA"/>
    <property type="match status" value="1"/>
</dbReference>
<dbReference type="Pfam" id="PF00512">
    <property type="entry name" value="HisKA"/>
    <property type="match status" value="1"/>
</dbReference>
<evidence type="ECO:0000259" key="10">
    <source>
        <dbReference type="PROSITE" id="PS50109"/>
    </source>
</evidence>
<comment type="caution">
    <text evidence="11">The sequence shown here is derived from an EMBL/GenBank/DDBJ whole genome shotgun (WGS) entry which is preliminary data.</text>
</comment>
<evidence type="ECO:0000256" key="4">
    <source>
        <dbReference type="ARBA" id="ARBA00022679"/>
    </source>
</evidence>